<keyword evidence="3" id="KW-1185">Reference proteome</keyword>
<accession>A0A448X9V3</accession>
<dbReference type="AlphaFoldDB" id="A0A448X9V3"/>
<evidence type="ECO:0000256" key="1">
    <source>
        <dbReference type="SAM" id="MobiDB-lite"/>
    </source>
</evidence>
<comment type="caution">
    <text evidence="2">The sequence shown here is derived from an EMBL/GenBank/DDBJ whole genome shotgun (WGS) entry which is preliminary data.</text>
</comment>
<evidence type="ECO:0000313" key="2">
    <source>
        <dbReference type="EMBL" id="VEL31826.1"/>
    </source>
</evidence>
<dbReference type="Proteomes" id="UP000784294">
    <property type="component" value="Unassembled WGS sequence"/>
</dbReference>
<gene>
    <name evidence="2" type="ORF">PXEA_LOCUS25266</name>
</gene>
<evidence type="ECO:0000313" key="3">
    <source>
        <dbReference type="Proteomes" id="UP000784294"/>
    </source>
</evidence>
<name>A0A448X9V3_9PLAT</name>
<protein>
    <submittedName>
        <fullName evidence="2">Uncharacterized protein</fullName>
    </submittedName>
</protein>
<reference evidence="2" key="1">
    <citation type="submission" date="2018-11" db="EMBL/GenBank/DDBJ databases">
        <authorList>
            <consortium name="Pathogen Informatics"/>
        </authorList>
    </citation>
    <scope>NUCLEOTIDE SEQUENCE</scope>
</reference>
<feature type="region of interest" description="Disordered" evidence="1">
    <location>
        <begin position="1"/>
        <end position="47"/>
    </location>
</feature>
<organism evidence="2 3">
    <name type="scientific">Protopolystoma xenopodis</name>
    <dbReference type="NCBI Taxonomy" id="117903"/>
    <lineage>
        <taxon>Eukaryota</taxon>
        <taxon>Metazoa</taxon>
        <taxon>Spiralia</taxon>
        <taxon>Lophotrochozoa</taxon>
        <taxon>Platyhelminthes</taxon>
        <taxon>Monogenea</taxon>
        <taxon>Polyopisthocotylea</taxon>
        <taxon>Polystomatidea</taxon>
        <taxon>Polystomatidae</taxon>
        <taxon>Protopolystoma</taxon>
    </lineage>
</organism>
<proteinExistence type="predicted"/>
<sequence>MQSKGPGYTRMCGHGSRAKDMRPVTLNSDVPDIAEGDPDPRTDRAQSTLGVARCDRDLPEPGRTAMGLPIDWAKWDRSASAVIPG</sequence>
<dbReference type="EMBL" id="CAAALY010126912">
    <property type="protein sequence ID" value="VEL31826.1"/>
    <property type="molecule type" value="Genomic_DNA"/>
</dbReference>